<evidence type="ECO:0000313" key="2">
    <source>
        <dbReference type="EMBL" id="KAL2060963.1"/>
    </source>
</evidence>
<gene>
    <name evidence="2" type="ORF">VTL71DRAFT_9015</name>
</gene>
<accession>A0ABR4BTM2</accession>
<dbReference type="Pfam" id="PF00106">
    <property type="entry name" value="adh_short"/>
    <property type="match status" value="1"/>
</dbReference>
<sequence length="252" mass="26878">MPSTIVLISGANRGLGKGLLELYLSKPNHTVIAANRDPTSSSSKDLALLPTGLGSHLIVVKVDASAETDALEAVKTISAQGIDHIDIVIANAGVSYIWPKVSELKIEDLQGHLIPNVFGVVRLFQATLGLLLKSKDPKWVTIGSTAGVIENVSSCSQNQLSITNAAYGTSKAAVHWLTKRIDAEEEKLNAFVIHPGWCKTDLGNAGAQYFGLKEAVIETADACQLMVEMIGVATKESHGGRLWDVQEGLLAW</sequence>
<reference evidence="2 3" key="1">
    <citation type="journal article" date="2024" name="Commun. Biol.">
        <title>Comparative genomic analysis of thermophilic fungi reveals convergent evolutionary adaptations and gene losses.</title>
        <authorList>
            <person name="Steindorff A.S."/>
            <person name="Aguilar-Pontes M.V."/>
            <person name="Robinson A.J."/>
            <person name="Andreopoulos B."/>
            <person name="LaButti K."/>
            <person name="Kuo A."/>
            <person name="Mondo S."/>
            <person name="Riley R."/>
            <person name="Otillar R."/>
            <person name="Haridas S."/>
            <person name="Lipzen A."/>
            <person name="Grimwood J."/>
            <person name="Schmutz J."/>
            <person name="Clum A."/>
            <person name="Reid I.D."/>
            <person name="Moisan M.C."/>
            <person name="Butler G."/>
            <person name="Nguyen T.T.M."/>
            <person name="Dewar K."/>
            <person name="Conant G."/>
            <person name="Drula E."/>
            <person name="Henrissat B."/>
            <person name="Hansel C."/>
            <person name="Singer S."/>
            <person name="Hutchinson M.I."/>
            <person name="de Vries R.P."/>
            <person name="Natvig D.O."/>
            <person name="Powell A.J."/>
            <person name="Tsang A."/>
            <person name="Grigoriev I.V."/>
        </authorList>
    </citation>
    <scope>NUCLEOTIDE SEQUENCE [LARGE SCALE GENOMIC DNA]</scope>
    <source>
        <strain evidence="2 3">CBS 494.80</strain>
    </source>
</reference>
<dbReference type="InterPro" id="IPR002347">
    <property type="entry name" value="SDR_fam"/>
</dbReference>
<dbReference type="PRINTS" id="PR00080">
    <property type="entry name" value="SDRFAMILY"/>
</dbReference>
<dbReference type="PANTHER" id="PTHR45458">
    <property type="entry name" value="SHORT-CHAIN DEHYDROGENASE/REDUCTASE SDR"/>
    <property type="match status" value="1"/>
</dbReference>
<evidence type="ECO:0000256" key="1">
    <source>
        <dbReference type="RuleBase" id="RU000363"/>
    </source>
</evidence>
<dbReference type="PANTHER" id="PTHR45458:SF1">
    <property type="entry name" value="SHORT CHAIN DEHYDROGENASE"/>
    <property type="match status" value="1"/>
</dbReference>
<proteinExistence type="inferred from homology"/>
<dbReference type="InterPro" id="IPR052184">
    <property type="entry name" value="SDR_enzymes"/>
</dbReference>
<organism evidence="2 3">
    <name type="scientific">Oculimacula yallundae</name>
    <dbReference type="NCBI Taxonomy" id="86028"/>
    <lineage>
        <taxon>Eukaryota</taxon>
        <taxon>Fungi</taxon>
        <taxon>Dikarya</taxon>
        <taxon>Ascomycota</taxon>
        <taxon>Pezizomycotina</taxon>
        <taxon>Leotiomycetes</taxon>
        <taxon>Helotiales</taxon>
        <taxon>Ploettnerulaceae</taxon>
        <taxon>Oculimacula</taxon>
    </lineage>
</organism>
<keyword evidence="3" id="KW-1185">Reference proteome</keyword>
<dbReference type="Gene3D" id="3.40.50.720">
    <property type="entry name" value="NAD(P)-binding Rossmann-like Domain"/>
    <property type="match status" value="1"/>
</dbReference>
<dbReference type="EMBL" id="JAZHXI010000020">
    <property type="protein sequence ID" value="KAL2060963.1"/>
    <property type="molecule type" value="Genomic_DNA"/>
</dbReference>
<protein>
    <submittedName>
        <fullName evidence="2">Uncharacterized protein</fullName>
    </submittedName>
</protein>
<comment type="caution">
    <text evidence="2">The sequence shown here is derived from an EMBL/GenBank/DDBJ whole genome shotgun (WGS) entry which is preliminary data.</text>
</comment>
<dbReference type="SUPFAM" id="SSF51735">
    <property type="entry name" value="NAD(P)-binding Rossmann-fold domains"/>
    <property type="match status" value="1"/>
</dbReference>
<comment type="similarity">
    <text evidence="1">Belongs to the short-chain dehydrogenases/reductases (SDR) family.</text>
</comment>
<dbReference type="Proteomes" id="UP001595075">
    <property type="component" value="Unassembled WGS sequence"/>
</dbReference>
<name>A0ABR4BTM2_9HELO</name>
<evidence type="ECO:0000313" key="3">
    <source>
        <dbReference type="Proteomes" id="UP001595075"/>
    </source>
</evidence>
<dbReference type="InterPro" id="IPR036291">
    <property type="entry name" value="NAD(P)-bd_dom_sf"/>
</dbReference>
<dbReference type="PRINTS" id="PR00081">
    <property type="entry name" value="GDHRDH"/>
</dbReference>